<reference evidence="1 4" key="2">
    <citation type="submission" date="2021-01" db="EMBL/GenBank/DDBJ databases">
        <title>Whole genome shotgun sequence of Actinoplanes lobatus NBRC 12513.</title>
        <authorList>
            <person name="Komaki H."/>
            <person name="Tamura T."/>
        </authorList>
    </citation>
    <scope>NUCLEOTIDE SEQUENCE [LARGE SCALE GENOMIC DNA]</scope>
    <source>
        <strain evidence="1 4">NBRC 12513</strain>
    </source>
</reference>
<sequence length="41" mass="4517">MPAQARELMRSNATRDVYDGTGTRVVDAINPGRELRESLVA</sequence>
<organism evidence="2 3">
    <name type="scientific">Actinoplanes lobatus</name>
    <dbReference type="NCBI Taxonomy" id="113568"/>
    <lineage>
        <taxon>Bacteria</taxon>
        <taxon>Bacillati</taxon>
        <taxon>Actinomycetota</taxon>
        <taxon>Actinomycetes</taxon>
        <taxon>Micromonosporales</taxon>
        <taxon>Micromonosporaceae</taxon>
        <taxon>Actinoplanes</taxon>
    </lineage>
</organism>
<dbReference type="RefSeq" id="WP_262479387.1">
    <property type="nucleotide sequence ID" value="NZ_BOMP01000167.1"/>
</dbReference>
<comment type="caution">
    <text evidence="2">The sequence shown here is derived from an EMBL/GenBank/DDBJ whole genome shotgun (WGS) entry which is preliminary data.</text>
</comment>
<protein>
    <submittedName>
        <fullName evidence="2">Uncharacterized protein</fullName>
    </submittedName>
</protein>
<evidence type="ECO:0000313" key="1">
    <source>
        <dbReference type="EMBL" id="GIE45583.1"/>
    </source>
</evidence>
<evidence type="ECO:0000313" key="3">
    <source>
        <dbReference type="Proteomes" id="UP000590511"/>
    </source>
</evidence>
<dbReference type="Proteomes" id="UP000590511">
    <property type="component" value="Unassembled WGS sequence"/>
</dbReference>
<dbReference type="EMBL" id="BOMP01000167">
    <property type="protein sequence ID" value="GIE45583.1"/>
    <property type="molecule type" value="Genomic_DNA"/>
</dbReference>
<dbReference type="AlphaFoldDB" id="A0A7W7MJ82"/>
<evidence type="ECO:0000313" key="4">
    <source>
        <dbReference type="Proteomes" id="UP000631312"/>
    </source>
</evidence>
<name>A0A7W7MJ82_9ACTN</name>
<keyword evidence="4" id="KW-1185">Reference proteome</keyword>
<proteinExistence type="predicted"/>
<accession>A0A7W7MJ82</accession>
<evidence type="ECO:0000313" key="2">
    <source>
        <dbReference type="EMBL" id="MBB4752372.1"/>
    </source>
</evidence>
<gene>
    <name evidence="1" type="ORF">Alo02nite_84810</name>
    <name evidence="2" type="ORF">BJ964_006533</name>
</gene>
<dbReference type="Proteomes" id="UP000631312">
    <property type="component" value="Unassembled WGS sequence"/>
</dbReference>
<reference evidence="2 3" key="1">
    <citation type="submission" date="2020-08" db="EMBL/GenBank/DDBJ databases">
        <title>Sequencing the genomes of 1000 actinobacteria strains.</title>
        <authorList>
            <person name="Klenk H.-P."/>
        </authorList>
    </citation>
    <scope>NUCLEOTIDE SEQUENCE [LARGE SCALE GENOMIC DNA]</scope>
    <source>
        <strain evidence="2 3">DSM 43150</strain>
    </source>
</reference>
<dbReference type="EMBL" id="JACHNC010000001">
    <property type="protein sequence ID" value="MBB4752372.1"/>
    <property type="molecule type" value="Genomic_DNA"/>
</dbReference>